<evidence type="ECO:0000313" key="2">
    <source>
        <dbReference type="Proteomes" id="UP000531594"/>
    </source>
</evidence>
<organism evidence="1 2">
    <name type="scientific">Bacillus benzoevorans</name>
    <dbReference type="NCBI Taxonomy" id="1456"/>
    <lineage>
        <taxon>Bacteria</taxon>
        <taxon>Bacillati</taxon>
        <taxon>Bacillota</taxon>
        <taxon>Bacilli</taxon>
        <taxon>Bacillales</taxon>
        <taxon>Bacillaceae</taxon>
        <taxon>Bacillus</taxon>
    </lineage>
</organism>
<dbReference type="InterPro" id="IPR024405">
    <property type="entry name" value="Phage_BhlA/UviB"/>
</dbReference>
<dbReference type="EMBL" id="JACHGK010000007">
    <property type="protein sequence ID" value="MBB6445633.1"/>
    <property type="molecule type" value="Genomic_DNA"/>
</dbReference>
<keyword evidence="2" id="KW-1185">Reference proteome</keyword>
<proteinExistence type="predicted"/>
<dbReference type="Pfam" id="PF10960">
    <property type="entry name" value="Holin_BhlA"/>
    <property type="match status" value="1"/>
</dbReference>
<reference evidence="1 2" key="1">
    <citation type="submission" date="2020-08" db="EMBL/GenBank/DDBJ databases">
        <title>Genomic Encyclopedia of Type Strains, Phase IV (KMG-IV): sequencing the most valuable type-strain genomes for metagenomic binning, comparative biology and taxonomic classification.</title>
        <authorList>
            <person name="Goeker M."/>
        </authorList>
    </citation>
    <scope>NUCLEOTIDE SEQUENCE [LARGE SCALE GENOMIC DNA]</scope>
    <source>
        <strain evidence="1 2">DSM 5391</strain>
    </source>
</reference>
<evidence type="ECO:0008006" key="3">
    <source>
        <dbReference type="Google" id="ProtNLM"/>
    </source>
</evidence>
<gene>
    <name evidence="1" type="ORF">HNR53_002258</name>
</gene>
<dbReference type="AlphaFoldDB" id="A0A7X0LVH7"/>
<evidence type="ECO:0000313" key="1">
    <source>
        <dbReference type="EMBL" id="MBB6445633.1"/>
    </source>
</evidence>
<protein>
    <recommendedName>
        <fullName evidence="3">Holin</fullName>
    </recommendedName>
</protein>
<comment type="caution">
    <text evidence="1">The sequence shown here is derived from an EMBL/GenBank/DDBJ whole genome shotgun (WGS) entry which is preliminary data.</text>
</comment>
<dbReference type="Proteomes" id="UP000531594">
    <property type="component" value="Unassembled WGS sequence"/>
</dbReference>
<sequence length="82" mass="9683">MDVTQIPFDKLLEQGIFAILFVYLLYHQQKDSKAREDRLMSHVEKTTETLDVLSQRMENVNTKVDHIDTRLTKFETEVRGNN</sequence>
<accession>A0A7X0LVH7</accession>
<name>A0A7X0LVH7_9BACI</name>
<dbReference type="RefSeq" id="WP_184525867.1">
    <property type="nucleotide sequence ID" value="NZ_JACHGK010000007.1"/>
</dbReference>